<dbReference type="PANTHER" id="PTHR10983:SF16">
    <property type="entry name" value="LYSOCARDIOLIPIN ACYLTRANSFERASE 1"/>
    <property type="match status" value="1"/>
</dbReference>
<gene>
    <name evidence="3" type="ORF">EVA93_02875</name>
</gene>
<feature type="transmembrane region" description="Helical" evidence="1">
    <location>
        <begin position="6"/>
        <end position="30"/>
    </location>
</feature>
<dbReference type="NCBIfam" id="NF010621">
    <property type="entry name" value="PRK14014.1"/>
    <property type="match status" value="1"/>
</dbReference>
<dbReference type="SMART" id="SM00563">
    <property type="entry name" value="PlsC"/>
    <property type="match status" value="1"/>
</dbReference>
<dbReference type="Pfam" id="PF01553">
    <property type="entry name" value="Acyltransferase"/>
    <property type="match status" value="1"/>
</dbReference>
<dbReference type="AlphaFoldDB" id="A0A520N2F4"/>
<dbReference type="EMBL" id="SHBF01000013">
    <property type="protein sequence ID" value="RZO27658.1"/>
    <property type="molecule type" value="Genomic_DNA"/>
</dbReference>
<dbReference type="Proteomes" id="UP000318710">
    <property type="component" value="Unassembled WGS sequence"/>
</dbReference>
<accession>A0A520N2F4</accession>
<keyword evidence="1" id="KW-0812">Transmembrane</keyword>
<proteinExistence type="predicted"/>
<organism evidence="3 4">
    <name type="scientific">SAR86 cluster bacterium</name>
    <dbReference type="NCBI Taxonomy" id="2030880"/>
    <lineage>
        <taxon>Bacteria</taxon>
        <taxon>Pseudomonadati</taxon>
        <taxon>Pseudomonadota</taxon>
        <taxon>Gammaproteobacteria</taxon>
        <taxon>SAR86 cluster</taxon>
    </lineage>
</organism>
<protein>
    <submittedName>
        <fullName evidence="3">Acyltransferase</fullName>
    </submittedName>
</protein>
<feature type="domain" description="Phospholipid/glycerol acyltransferase" evidence="2">
    <location>
        <begin position="89"/>
        <end position="226"/>
    </location>
</feature>
<dbReference type="PANTHER" id="PTHR10983">
    <property type="entry name" value="1-ACYLGLYCEROL-3-PHOSPHATE ACYLTRANSFERASE-RELATED"/>
    <property type="match status" value="1"/>
</dbReference>
<keyword evidence="3" id="KW-0808">Transferase</keyword>
<evidence type="ECO:0000313" key="4">
    <source>
        <dbReference type="Proteomes" id="UP000318710"/>
    </source>
</evidence>
<dbReference type="GO" id="GO:0016746">
    <property type="term" value="F:acyltransferase activity"/>
    <property type="evidence" value="ECO:0007669"/>
    <property type="project" value="UniProtKB-KW"/>
</dbReference>
<evidence type="ECO:0000259" key="2">
    <source>
        <dbReference type="SMART" id="SM00563"/>
    </source>
</evidence>
<reference evidence="3 4" key="1">
    <citation type="submission" date="2019-02" db="EMBL/GenBank/DDBJ databases">
        <title>Prokaryotic population dynamics and viral predation in marine succession experiment using metagenomics: the confinement effect.</title>
        <authorList>
            <person name="Haro-Moreno J.M."/>
            <person name="Rodriguez-Valera F."/>
            <person name="Lopez-Perez M."/>
        </authorList>
    </citation>
    <scope>NUCLEOTIDE SEQUENCE [LARGE SCALE GENOMIC DNA]</scope>
    <source>
        <strain evidence="3">MED-G160</strain>
    </source>
</reference>
<name>A0A520N2F4_9GAMM</name>
<sequence length="295" mass="34425">MTTIKSILIGLITFILILSELILGFGTLAVINIPRAIIPIKAFKIHLSKVSNFIGDLTVYGLKIIMLIMHGDNIKLIEKNKEFALDEWYMAMSNHQSWADIFVLLVAANYKIPLLKFFMKKELWWIPFVFLANKTLSMPFVNRHSKEELEKDPSLRTKDYENTLKSCKRFLRSPSTIFSYAEGTRFTKEKHKLQESPYQNLLIPKIGGMATALSAMPKINTLIDYTLVYKSDKRSAWNFLTGEMSEVKVLITKHNIPENLKNRNYSEDQKYREDFKNWIESIWDQKDKDIENLKF</sequence>
<keyword evidence="1" id="KW-0472">Membrane</keyword>
<dbReference type="SUPFAM" id="SSF69593">
    <property type="entry name" value="Glycerol-3-phosphate (1)-acyltransferase"/>
    <property type="match status" value="1"/>
</dbReference>
<dbReference type="CDD" id="cd07990">
    <property type="entry name" value="LPLAT_LCLAT1-like"/>
    <property type="match status" value="1"/>
</dbReference>
<evidence type="ECO:0000256" key="1">
    <source>
        <dbReference type="SAM" id="Phobius"/>
    </source>
</evidence>
<evidence type="ECO:0000313" key="3">
    <source>
        <dbReference type="EMBL" id="RZO27658.1"/>
    </source>
</evidence>
<keyword evidence="1" id="KW-1133">Transmembrane helix</keyword>
<keyword evidence="3" id="KW-0012">Acyltransferase</keyword>
<comment type="caution">
    <text evidence="3">The sequence shown here is derived from an EMBL/GenBank/DDBJ whole genome shotgun (WGS) entry which is preliminary data.</text>
</comment>
<dbReference type="InterPro" id="IPR002123">
    <property type="entry name" value="Plipid/glycerol_acylTrfase"/>
</dbReference>